<dbReference type="InterPro" id="IPR010985">
    <property type="entry name" value="Ribbon_hlx_hlx"/>
</dbReference>
<dbReference type="SUPFAM" id="SSF47598">
    <property type="entry name" value="Ribbon-helix-helix"/>
    <property type="match status" value="1"/>
</dbReference>
<sequence>MSDEKPVREQDKFMLRLPDGMRERISDAAKANRRSMNAEIVAALEEKYPEIEYPELSFLDEIDELTRKLERIREARLQEAAENWSDAFIDEVADKIGPKAKSLKRNKTPSER</sequence>
<dbReference type="InterPro" id="IPR005569">
    <property type="entry name" value="Arc_DNA-bd_dom"/>
</dbReference>
<evidence type="ECO:0000259" key="1">
    <source>
        <dbReference type="Pfam" id="PF03869"/>
    </source>
</evidence>
<keyword evidence="3" id="KW-1185">Reference proteome</keyword>
<name>A0ABT0IME7_9HYPH</name>
<gene>
    <name evidence="2" type="ORF">M0654_03580</name>
</gene>
<keyword evidence="2" id="KW-0238">DNA-binding</keyword>
<accession>A0ABT0IME7</accession>
<dbReference type="Proteomes" id="UP001202827">
    <property type="component" value="Unassembled WGS sequence"/>
</dbReference>
<dbReference type="EMBL" id="JALPRY010000004">
    <property type="protein sequence ID" value="MCK8779060.1"/>
    <property type="molecule type" value="Genomic_DNA"/>
</dbReference>
<evidence type="ECO:0000313" key="3">
    <source>
        <dbReference type="Proteomes" id="UP001202827"/>
    </source>
</evidence>
<proteinExistence type="predicted"/>
<reference evidence="2 3" key="1">
    <citation type="submission" date="2022-04" db="EMBL/GenBank/DDBJ databases">
        <title>Rhizobium coralii sp. nov., isolated from coral Turbinaria peltata.</title>
        <authorList>
            <person name="Sun H."/>
        </authorList>
    </citation>
    <scope>NUCLEOTIDE SEQUENCE [LARGE SCALE GENOMIC DNA]</scope>
    <source>
        <strain evidence="2 3">NTR19</strain>
    </source>
</reference>
<dbReference type="GO" id="GO:0003677">
    <property type="term" value="F:DNA binding"/>
    <property type="evidence" value="ECO:0007669"/>
    <property type="project" value="UniProtKB-KW"/>
</dbReference>
<dbReference type="InterPro" id="IPR013321">
    <property type="entry name" value="Arc_rbn_hlx_hlx"/>
</dbReference>
<feature type="domain" description="Arc-like DNA binding" evidence="1">
    <location>
        <begin position="8"/>
        <end position="46"/>
    </location>
</feature>
<evidence type="ECO:0000313" key="2">
    <source>
        <dbReference type="EMBL" id="MCK8779060.1"/>
    </source>
</evidence>
<dbReference type="RefSeq" id="WP_248681870.1">
    <property type="nucleotide sequence ID" value="NZ_JALPRY010000004.1"/>
</dbReference>
<organism evidence="2 3">
    <name type="scientific">Neorhizobium turbinariae</name>
    <dbReference type="NCBI Taxonomy" id="2937795"/>
    <lineage>
        <taxon>Bacteria</taxon>
        <taxon>Pseudomonadati</taxon>
        <taxon>Pseudomonadota</taxon>
        <taxon>Alphaproteobacteria</taxon>
        <taxon>Hyphomicrobiales</taxon>
        <taxon>Rhizobiaceae</taxon>
        <taxon>Rhizobium/Agrobacterium group</taxon>
        <taxon>Neorhizobium</taxon>
    </lineage>
</organism>
<dbReference type="Pfam" id="PF03869">
    <property type="entry name" value="Arc"/>
    <property type="match status" value="1"/>
</dbReference>
<comment type="caution">
    <text evidence="2">The sequence shown here is derived from an EMBL/GenBank/DDBJ whole genome shotgun (WGS) entry which is preliminary data.</text>
</comment>
<dbReference type="Gene3D" id="1.10.1220.10">
    <property type="entry name" value="Met repressor-like"/>
    <property type="match status" value="1"/>
</dbReference>
<protein>
    <submittedName>
        <fullName evidence="2">Arc family DNA-binding protein</fullName>
    </submittedName>
</protein>